<organism evidence="1 2">
    <name type="scientific">Sphingomonas insulae</name>
    <dbReference type="NCBI Taxonomy" id="424800"/>
    <lineage>
        <taxon>Bacteria</taxon>
        <taxon>Pseudomonadati</taxon>
        <taxon>Pseudomonadota</taxon>
        <taxon>Alphaproteobacteria</taxon>
        <taxon>Sphingomonadales</taxon>
        <taxon>Sphingomonadaceae</taxon>
        <taxon>Sphingomonas</taxon>
    </lineage>
</organism>
<evidence type="ECO:0008006" key="3">
    <source>
        <dbReference type="Google" id="ProtNLM"/>
    </source>
</evidence>
<name>A0ABN1HSH6_9SPHN</name>
<protein>
    <recommendedName>
        <fullName evidence="3">GCN5-related N-acetyltransferase</fullName>
    </recommendedName>
</protein>
<sequence length="112" mass="12599">MAAGAGLDRDRAALEAEWLDLTRRVLPALAGARQWPIRADHCFQRVLLDTAVGDVWYDVVTKRPAYRFIATDFLAQAVDLGRSLAAGRGDLDGLNRQSLDWRRARKTRHLVD</sequence>
<keyword evidence="2" id="KW-1185">Reference proteome</keyword>
<gene>
    <name evidence="1" type="ORF">GCM10009102_13520</name>
</gene>
<evidence type="ECO:0000313" key="2">
    <source>
        <dbReference type="Proteomes" id="UP001500238"/>
    </source>
</evidence>
<comment type="caution">
    <text evidence="1">The sequence shown here is derived from an EMBL/GenBank/DDBJ whole genome shotgun (WGS) entry which is preliminary data.</text>
</comment>
<proteinExistence type="predicted"/>
<dbReference type="Proteomes" id="UP001500238">
    <property type="component" value="Unassembled WGS sequence"/>
</dbReference>
<dbReference type="RefSeq" id="WP_163958964.1">
    <property type="nucleotide sequence ID" value="NZ_BAAAES010000007.1"/>
</dbReference>
<accession>A0ABN1HSH6</accession>
<evidence type="ECO:0000313" key="1">
    <source>
        <dbReference type="EMBL" id="GAA0665163.1"/>
    </source>
</evidence>
<reference evidence="1 2" key="1">
    <citation type="journal article" date="2019" name="Int. J. Syst. Evol. Microbiol.">
        <title>The Global Catalogue of Microorganisms (GCM) 10K type strain sequencing project: providing services to taxonomists for standard genome sequencing and annotation.</title>
        <authorList>
            <consortium name="The Broad Institute Genomics Platform"/>
            <consortium name="The Broad Institute Genome Sequencing Center for Infectious Disease"/>
            <person name="Wu L."/>
            <person name="Ma J."/>
        </authorList>
    </citation>
    <scope>NUCLEOTIDE SEQUENCE [LARGE SCALE GENOMIC DNA]</scope>
    <source>
        <strain evidence="1 2">JCM 14603</strain>
    </source>
</reference>
<dbReference type="EMBL" id="BAAAES010000007">
    <property type="protein sequence ID" value="GAA0665163.1"/>
    <property type="molecule type" value="Genomic_DNA"/>
</dbReference>